<organism evidence="6 7">
    <name type="scientific">Methanococcoides methylutens</name>
    <dbReference type="NCBI Taxonomy" id="2226"/>
    <lineage>
        <taxon>Archaea</taxon>
        <taxon>Methanobacteriati</taxon>
        <taxon>Methanobacteriota</taxon>
        <taxon>Stenosarchaea group</taxon>
        <taxon>Methanomicrobia</taxon>
        <taxon>Methanosarcinales</taxon>
        <taxon>Methanosarcinaceae</taxon>
        <taxon>Methanococcoides</taxon>
    </lineage>
</organism>
<accession>A0A099T545</accession>
<dbReference type="Pfam" id="PF01423">
    <property type="entry name" value="LSM"/>
    <property type="match status" value="1"/>
</dbReference>
<proteinExistence type="inferred from homology"/>
<evidence type="ECO:0000313" key="6">
    <source>
        <dbReference type="EMBL" id="KGK99283.1"/>
    </source>
</evidence>
<evidence type="ECO:0000313" key="7">
    <source>
        <dbReference type="Proteomes" id="UP000029859"/>
    </source>
</evidence>
<keyword evidence="7" id="KW-1185">Reference proteome</keyword>
<dbReference type="InterPro" id="IPR010920">
    <property type="entry name" value="LSM_dom_sf"/>
</dbReference>
<gene>
    <name evidence="6" type="ORF">LI82_04510</name>
</gene>
<protein>
    <recommendedName>
        <fullName evidence="2 4">Putative snRNP Sm-like protein</fullName>
    </recommendedName>
</protein>
<name>A0A099T545_METMT</name>
<sequence length="72" mass="7937">MGNRPLDILNDALNTSVIVRLKGTREFRGVLQGYDVHMNLVLEEAEELSDGEVVRKIGGVVIRGDNVVYVSP</sequence>
<evidence type="ECO:0000256" key="4">
    <source>
        <dbReference type="HAMAP-Rule" id="MF_00257"/>
    </source>
</evidence>
<dbReference type="GO" id="GO:1990904">
    <property type="term" value="C:ribonucleoprotein complex"/>
    <property type="evidence" value="ECO:0007669"/>
    <property type="project" value="UniProtKB-KW"/>
</dbReference>
<comment type="caution">
    <text evidence="6">The sequence shown here is derived from an EMBL/GenBank/DDBJ whole genome shotgun (WGS) entry which is preliminary data.</text>
</comment>
<dbReference type="PANTHER" id="PTHR11021:SF0">
    <property type="entry name" value="SMALL NUCLEAR RIBONUCLEOPROTEIN F"/>
    <property type="match status" value="1"/>
</dbReference>
<dbReference type="InterPro" id="IPR022901">
    <property type="entry name" value="snRNP_Sm-like_arc"/>
</dbReference>
<dbReference type="InterPro" id="IPR047575">
    <property type="entry name" value="Sm"/>
</dbReference>
<dbReference type="InterPro" id="IPR016487">
    <property type="entry name" value="Lsm6/sSmF"/>
</dbReference>
<feature type="domain" description="Sm" evidence="5">
    <location>
        <begin position="4"/>
        <end position="72"/>
    </location>
</feature>
<dbReference type="RefSeq" id="WP_048193690.1">
    <property type="nucleotide sequence ID" value="NZ_CAAGSM010000006.1"/>
</dbReference>
<dbReference type="NCBIfam" id="NF001963">
    <property type="entry name" value="PRK00737.1"/>
    <property type="match status" value="1"/>
</dbReference>
<dbReference type="GO" id="GO:0003723">
    <property type="term" value="F:RNA binding"/>
    <property type="evidence" value="ECO:0007669"/>
    <property type="project" value="InterPro"/>
</dbReference>
<dbReference type="HAMAP" id="MF_00257">
    <property type="entry name" value="Lsm_RuxX"/>
    <property type="match status" value="1"/>
</dbReference>
<dbReference type="PROSITE" id="PS52002">
    <property type="entry name" value="SM"/>
    <property type="match status" value="1"/>
</dbReference>
<reference evidence="6 7" key="1">
    <citation type="submission" date="2014-09" db="EMBL/GenBank/DDBJ databases">
        <title>Draft genome sequence of an obligately methylotrophic methanogen, Methanococcoides methylutens, isolated from marine sediment.</title>
        <authorList>
            <person name="Guan Y."/>
            <person name="Ngugi D.K."/>
            <person name="Blom J."/>
            <person name="Ali S."/>
            <person name="Ferry J.G."/>
            <person name="Stingl U."/>
        </authorList>
    </citation>
    <scope>NUCLEOTIDE SEQUENCE [LARGE SCALE GENOMIC DNA]</scope>
    <source>
        <strain evidence="6 7">DSM 2657</strain>
    </source>
</reference>
<dbReference type="SUPFAM" id="SSF50182">
    <property type="entry name" value="Sm-like ribonucleoproteins"/>
    <property type="match status" value="1"/>
</dbReference>
<evidence type="ECO:0000256" key="1">
    <source>
        <dbReference type="ARBA" id="ARBA00006850"/>
    </source>
</evidence>
<comment type="similarity">
    <text evidence="1 4">Belongs to the snRNP Sm proteins family.</text>
</comment>
<dbReference type="PANTHER" id="PTHR11021">
    <property type="entry name" value="SMALL NUCLEAR RIBONUCLEOPROTEIN F SNRNP-F"/>
    <property type="match status" value="1"/>
</dbReference>
<dbReference type="GO" id="GO:0000398">
    <property type="term" value="P:mRNA splicing, via spliceosome"/>
    <property type="evidence" value="ECO:0007669"/>
    <property type="project" value="InterPro"/>
</dbReference>
<dbReference type="SMART" id="SM00651">
    <property type="entry name" value="Sm"/>
    <property type="match status" value="1"/>
</dbReference>
<dbReference type="EMBL" id="JRHO01000009">
    <property type="protein sequence ID" value="KGK99283.1"/>
    <property type="molecule type" value="Genomic_DNA"/>
</dbReference>
<evidence type="ECO:0000256" key="2">
    <source>
        <dbReference type="ARBA" id="ARBA00021121"/>
    </source>
</evidence>
<keyword evidence="3 4" id="KW-0687">Ribonucleoprotein</keyword>
<dbReference type="Proteomes" id="UP000029859">
    <property type="component" value="Unassembled WGS sequence"/>
</dbReference>
<dbReference type="PIRSF" id="PIRSF006609">
    <property type="entry name" value="snRNP_SmF"/>
    <property type="match status" value="1"/>
</dbReference>
<dbReference type="InterPro" id="IPR001163">
    <property type="entry name" value="Sm_dom_euk/arc"/>
</dbReference>
<dbReference type="CDD" id="cd01731">
    <property type="entry name" value="archaeal_Sm1"/>
    <property type="match status" value="1"/>
</dbReference>
<evidence type="ECO:0000259" key="5">
    <source>
        <dbReference type="PROSITE" id="PS52002"/>
    </source>
</evidence>
<dbReference type="AlphaFoldDB" id="A0A099T545"/>
<dbReference type="Gene3D" id="2.30.30.100">
    <property type="match status" value="1"/>
</dbReference>
<evidence type="ECO:0000256" key="3">
    <source>
        <dbReference type="ARBA" id="ARBA00023274"/>
    </source>
</evidence>
<dbReference type="GeneID" id="69201660"/>
<dbReference type="OrthoDB" id="371816at2157"/>